<comment type="caution">
    <text evidence="2">The sequence shown here is derived from an EMBL/GenBank/DDBJ whole genome shotgun (WGS) entry which is preliminary data.</text>
</comment>
<dbReference type="EMBL" id="JABBVZ010000033">
    <property type="protein sequence ID" value="NMP22877.1"/>
    <property type="molecule type" value="Genomic_DNA"/>
</dbReference>
<keyword evidence="1" id="KW-1133">Transmembrane helix</keyword>
<dbReference type="AlphaFoldDB" id="A0A7Y0Q2T4"/>
<keyword evidence="1" id="KW-0472">Membrane</keyword>
<evidence type="ECO:0000313" key="2">
    <source>
        <dbReference type="EMBL" id="NMP22877.1"/>
    </source>
</evidence>
<proteinExistence type="predicted"/>
<accession>A0A7Y0Q2T4</accession>
<dbReference type="RefSeq" id="WP_169099618.1">
    <property type="nucleotide sequence ID" value="NZ_JABBVZ010000033.1"/>
</dbReference>
<reference evidence="2 3" key="1">
    <citation type="submission" date="2020-04" db="EMBL/GenBank/DDBJ databases">
        <authorList>
            <person name="Zhang R."/>
            <person name="Schippers A."/>
        </authorList>
    </citation>
    <scope>NUCLEOTIDE SEQUENCE [LARGE SCALE GENOMIC DNA]</scope>
    <source>
        <strain evidence="2 3">DSM 109850</strain>
    </source>
</reference>
<evidence type="ECO:0000256" key="1">
    <source>
        <dbReference type="SAM" id="Phobius"/>
    </source>
</evidence>
<gene>
    <name evidence="2" type="ORF">HIJ39_11005</name>
</gene>
<sequence length="87" mass="9538">MGRILAGVGIVVNLFLPGVGTLIMGKWFSGVVQLAVLLVVFLLKKLSFGILTPFVFPISGVIWLWALVGGILTYIDRGRPPLERPRY</sequence>
<keyword evidence="1" id="KW-0812">Transmembrane</keyword>
<protein>
    <submittedName>
        <fullName evidence="2">Uncharacterized protein</fullName>
    </submittedName>
</protein>
<organism evidence="2 3">
    <name type="scientific">Sulfobacillus harzensis</name>
    <dbReference type="NCBI Taxonomy" id="2729629"/>
    <lineage>
        <taxon>Bacteria</taxon>
        <taxon>Bacillati</taxon>
        <taxon>Bacillota</taxon>
        <taxon>Clostridia</taxon>
        <taxon>Eubacteriales</taxon>
        <taxon>Clostridiales Family XVII. Incertae Sedis</taxon>
        <taxon>Sulfobacillus</taxon>
    </lineage>
</organism>
<evidence type="ECO:0000313" key="3">
    <source>
        <dbReference type="Proteomes" id="UP000533476"/>
    </source>
</evidence>
<dbReference type="Proteomes" id="UP000533476">
    <property type="component" value="Unassembled WGS sequence"/>
</dbReference>
<name>A0A7Y0Q2T4_9FIRM</name>
<keyword evidence="3" id="KW-1185">Reference proteome</keyword>
<feature type="transmembrane region" description="Helical" evidence="1">
    <location>
        <begin position="55"/>
        <end position="75"/>
    </location>
</feature>